<evidence type="ECO:0000256" key="5">
    <source>
        <dbReference type="ARBA" id="ARBA00022727"/>
    </source>
</evidence>
<evidence type="ECO:0000256" key="3">
    <source>
        <dbReference type="ARBA" id="ARBA00012980"/>
    </source>
</evidence>
<dbReference type="InterPro" id="IPR027417">
    <property type="entry name" value="P-loop_NTPase"/>
</dbReference>
<evidence type="ECO:0000256" key="2">
    <source>
        <dbReference type="ARBA" id="ARBA00009776"/>
    </source>
</evidence>
<reference evidence="11" key="1">
    <citation type="submission" date="2025-08" db="UniProtKB">
        <authorList>
            <consortium name="RefSeq"/>
        </authorList>
    </citation>
    <scope>IDENTIFICATION</scope>
</reference>
<evidence type="ECO:0000313" key="11">
    <source>
        <dbReference type="RefSeq" id="XP_005099718.2"/>
    </source>
</evidence>
<dbReference type="InterPro" id="IPR018095">
    <property type="entry name" value="Thymidylate_kin_CS"/>
</dbReference>
<feature type="domain" description="Thymidylate kinase-like" evidence="9">
    <location>
        <begin position="1"/>
        <end position="137"/>
    </location>
</feature>
<dbReference type="GeneID" id="101846818"/>
<sequence length="166" mass="18946">MIDSYLKQSVELDDHTIHLLFSANRWEVFKKMKDLLLSGSTLIVDRYAYSGVAFTAAKGLDVEWCRQPDVGLIKPDKVIYMMVSGDCASQRSQFGEERYEKLDFQVKVKNVFKQLEDPDYWQVVNGDVSVDEVHSQVYQIASETINGASEKPLLKLWTDGTVSQDK</sequence>
<name>A0ABM0JRB7_APLCA</name>
<keyword evidence="7 11" id="KW-0418">Kinase</keyword>
<keyword evidence="10" id="KW-1185">Reference proteome</keyword>
<dbReference type="PANTHER" id="PTHR10344">
    <property type="entry name" value="THYMIDYLATE KINASE"/>
    <property type="match status" value="1"/>
</dbReference>
<dbReference type="RefSeq" id="XP_005099718.2">
    <property type="nucleotide sequence ID" value="XM_005099661.3"/>
</dbReference>
<evidence type="ECO:0000313" key="10">
    <source>
        <dbReference type="Proteomes" id="UP000694888"/>
    </source>
</evidence>
<keyword evidence="6" id="KW-0547">Nucleotide-binding</keyword>
<organism evidence="10 11">
    <name type="scientific">Aplysia californica</name>
    <name type="common">California sea hare</name>
    <dbReference type="NCBI Taxonomy" id="6500"/>
    <lineage>
        <taxon>Eukaryota</taxon>
        <taxon>Metazoa</taxon>
        <taxon>Spiralia</taxon>
        <taxon>Lophotrochozoa</taxon>
        <taxon>Mollusca</taxon>
        <taxon>Gastropoda</taxon>
        <taxon>Heterobranchia</taxon>
        <taxon>Euthyneura</taxon>
        <taxon>Tectipleura</taxon>
        <taxon>Aplysiida</taxon>
        <taxon>Aplysioidea</taxon>
        <taxon>Aplysiidae</taxon>
        <taxon>Aplysia</taxon>
    </lineage>
</organism>
<dbReference type="PROSITE" id="PS01331">
    <property type="entry name" value="THYMIDYLATE_KINASE"/>
    <property type="match status" value="1"/>
</dbReference>
<proteinExistence type="inferred from homology"/>
<evidence type="ECO:0000256" key="4">
    <source>
        <dbReference type="ARBA" id="ARBA00022679"/>
    </source>
</evidence>
<keyword evidence="4" id="KW-0808">Transferase</keyword>
<dbReference type="Pfam" id="PF02223">
    <property type="entry name" value="Thymidylate_kin"/>
    <property type="match status" value="1"/>
</dbReference>
<dbReference type="SUPFAM" id="SSF52540">
    <property type="entry name" value="P-loop containing nucleoside triphosphate hydrolases"/>
    <property type="match status" value="1"/>
</dbReference>
<comment type="similarity">
    <text evidence="2">Belongs to the thymidylate kinase family.</text>
</comment>
<keyword evidence="8" id="KW-0067">ATP-binding</keyword>
<dbReference type="Proteomes" id="UP000694888">
    <property type="component" value="Unplaced"/>
</dbReference>
<protein>
    <recommendedName>
        <fullName evidence="3">dTMP kinase</fullName>
        <ecNumber evidence="3">2.7.4.9</ecNumber>
    </recommendedName>
</protein>
<evidence type="ECO:0000259" key="9">
    <source>
        <dbReference type="Pfam" id="PF02223"/>
    </source>
</evidence>
<keyword evidence="5" id="KW-0545">Nucleotide biosynthesis</keyword>
<dbReference type="PANTHER" id="PTHR10344:SF1">
    <property type="entry name" value="THYMIDYLATE KINASE"/>
    <property type="match status" value="1"/>
</dbReference>
<evidence type="ECO:0000256" key="8">
    <source>
        <dbReference type="ARBA" id="ARBA00022840"/>
    </source>
</evidence>
<evidence type="ECO:0000256" key="7">
    <source>
        <dbReference type="ARBA" id="ARBA00022777"/>
    </source>
</evidence>
<dbReference type="GO" id="GO:0016301">
    <property type="term" value="F:kinase activity"/>
    <property type="evidence" value="ECO:0007669"/>
    <property type="project" value="UniProtKB-KW"/>
</dbReference>
<comment type="pathway">
    <text evidence="1">Pyrimidine metabolism; dTTP biosynthesis.</text>
</comment>
<dbReference type="InterPro" id="IPR039430">
    <property type="entry name" value="Thymidylate_kin-like_dom"/>
</dbReference>
<dbReference type="Gene3D" id="3.40.50.300">
    <property type="entry name" value="P-loop containing nucleotide triphosphate hydrolases"/>
    <property type="match status" value="1"/>
</dbReference>
<accession>A0ABM0JRB7</accession>
<dbReference type="EC" id="2.7.4.9" evidence="3"/>
<evidence type="ECO:0000256" key="1">
    <source>
        <dbReference type="ARBA" id="ARBA00004992"/>
    </source>
</evidence>
<gene>
    <name evidence="11" type="primary">LOC101846818</name>
</gene>
<evidence type="ECO:0000256" key="6">
    <source>
        <dbReference type="ARBA" id="ARBA00022741"/>
    </source>
</evidence>